<evidence type="ECO:0000256" key="1">
    <source>
        <dbReference type="ARBA" id="ARBA00001933"/>
    </source>
</evidence>
<accession>A0A9W9F5V1</accession>
<name>A0A9W9F5V1_9EURO</name>
<dbReference type="Proteomes" id="UP001149165">
    <property type="component" value="Unassembled WGS sequence"/>
</dbReference>
<dbReference type="GO" id="GO:0019752">
    <property type="term" value="P:carboxylic acid metabolic process"/>
    <property type="evidence" value="ECO:0007669"/>
    <property type="project" value="InterPro"/>
</dbReference>
<dbReference type="Pfam" id="PF00282">
    <property type="entry name" value="Pyridoxal_deC"/>
    <property type="match status" value="1"/>
</dbReference>
<comment type="similarity">
    <text evidence="2 7">Belongs to the group II decarboxylase family.</text>
</comment>
<keyword evidence="3" id="KW-0210">Decarboxylase</keyword>
<protein>
    <recommendedName>
        <fullName evidence="10">Aromatic-L-amino-acid decarboxylase</fullName>
    </recommendedName>
</protein>
<dbReference type="SUPFAM" id="SSF53383">
    <property type="entry name" value="PLP-dependent transferases"/>
    <property type="match status" value="1"/>
</dbReference>
<gene>
    <name evidence="8" type="ORF">N7456_009933</name>
</gene>
<organism evidence="8 9">
    <name type="scientific">Penicillium angulare</name>
    <dbReference type="NCBI Taxonomy" id="116970"/>
    <lineage>
        <taxon>Eukaryota</taxon>
        <taxon>Fungi</taxon>
        <taxon>Dikarya</taxon>
        <taxon>Ascomycota</taxon>
        <taxon>Pezizomycotina</taxon>
        <taxon>Eurotiomycetes</taxon>
        <taxon>Eurotiomycetidae</taxon>
        <taxon>Eurotiales</taxon>
        <taxon>Aspergillaceae</taxon>
        <taxon>Penicillium</taxon>
    </lineage>
</organism>
<dbReference type="GO" id="GO:0030170">
    <property type="term" value="F:pyridoxal phosphate binding"/>
    <property type="evidence" value="ECO:0007669"/>
    <property type="project" value="InterPro"/>
</dbReference>
<dbReference type="InterPro" id="IPR015424">
    <property type="entry name" value="PyrdxlP-dep_Trfase"/>
</dbReference>
<evidence type="ECO:0000313" key="8">
    <source>
        <dbReference type="EMBL" id="KAJ5094072.1"/>
    </source>
</evidence>
<keyword evidence="5 7" id="KW-0456">Lyase</keyword>
<sequence>MDADQFRQAAHAVVEQKSLQTELPNSAPTHSEPWDAIQADYQNLVLPRMTDWSSPGFAAFFPSGTSYPSMLGEFLASSFAGSMFSWICSPAATELEEVVMDWVAEALDLPTSFYHNKPSSKGGGLIMSSASESVITAMAAARDRALEAIRLKDPTVATCSNWRQKEASNFVVFGSETTHSSVMKAAKVLNLQYVTVPAPYSNDFRMVREQLCQELESSISNGFIPVFVAVTLGTTSTCAFDDLEGIGKLLDDHPLIWGHVDAAYGGNALLLPEFKYLSPLLRPYASFTVNLNKGMSVTVDGSCLFIRDKFDLASSFTCYGSYLNPDKTIGGPQSLKIWFVLRSFGLEKLRETMRRGFQLGEEFANLLKDQQDLFEIISGPRLGVVAFRIKAPSSNGSSETLHERSNRLTLQVCQDVNASGQAFLTGCTIGDFYVIRMVTTHVSNSPASIRSILGLIIQAASRGENATCCKPSSV</sequence>
<evidence type="ECO:0000256" key="7">
    <source>
        <dbReference type="RuleBase" id="RU000382"/>
    </source>
</evidence>
<reference evidence="8" key="1">
    <citation type="submission" date="2022-11" db="EMBL/GenBank/DDBJ databases">
        <authorList>
            <person name="Petersen C."/>
        </authorList>
    </citation>
    <scope>NUCLEOTIDE SEQUENCE</scope>
    <source>
        <strain evidence="8">IBT 30069</strain>
    </source>
</reference>
<evidence type="ECO:0000256" key="4">
    <source>
        <dbReference type="ARBA" id="ARBA00022898"/>
    </source>
</evidence>
<dbReference type="Gene3D" id="1.20.1340.10">
    <property type="entry name" value="dopa decarboxylase, N-terminal domain"/>
    <property type="match status" value="1"/>
</dbReference>
<dbReference type="InterPro" id="IPR010977">
    <property type="entry name" value="Aromatic_deC"/>
</dbReference>
<comment type="cofactor">
    <cofactor evidence="1 6 7">
        <name>pyridoxal 5'-phosphate</name>
        <dbReference type="ChEBI" id="CHEBI:597326"/>
    </cofactor>
</comment>
<keyword evidence="9" id="KW-1185">Reference proteome</keyword>
<dbReference type="PANTHER" id="PTHR11999">
    <property type="entry name" value="GROUP II PYRIDOXAL-5-PHOSPHATE DECARBOXYLASE"/>
    <property type="match status" value="1"/>
</dbReference>
<dbReference type="InterPro" id="IPR015421">
    <property type="entry name" value="PyrdxlP-dep_Trfase_major"/>
</dbReference>
<dbReference type="Gene3D" id="3.90.1150.10">
    <property type="entry name" value="Aspartate Aminotransferase, domain 1"/>
    <property type="match status" value="1"/>
</dbReference>
<evidence type="ECO:0000256" key="2">
    <source>
        <dbReference type="ARBA" id="ARBA00009533"/>
    </source>
</evidence>
<dbReference type="PRINTS" id="PR00800">
    <property type="entry name" value="YHDCRBOXLASE"/>
</dbReference>
<evidence type="ECO:0008006" key="10">
    <source>
        <dbReference type="Google" id="ProtNLM"/>
    </source>
</evidence>
<dbReference type="GO" id="GO:0016831">
    <property type="term" value="F:carboxy-lyase activity"/>
    <property type="evidence" value="ECO:0007669"/>
    <property type="project" value="UniProtKB-KW"/>
</dbReference>
<proteinExistence type="inferred from homology"/>
<reference evidence="8" key="2">
    <citation type="journal article" date="2023" name="IMA Fungus">
        <title>Comparative genomic study of the Penicillium genus elucidates a diverse pangenome and 15 lateral gene transfer events.</title>
        <authorList>
            <person name="Petersen C."/>
            <person name="Sorensen T."/>
            <person name="Nielsen M.R."/>
            <person name="Sondergaard T.E."/>
            <person name="Sorensen J.L."/>
            <person name="Fitzpatrick D.A."/>
            <person name="Frisvad J.C."/>
            <person name="Nielsen K.L."/>
        </authorList>
    </citation>
    <scope>NUCLEOTIDE SEQUENCE</scope>
    <source>
        <strain evidence="8">IBT 30069</strain>
    </source>
</reference>
<comment type="caution">
    <text evidence="8">The sequence shown here is derived from an EMBL/GenBank/DDBJ whole genome shotgun (WGS) entry which is preliminary data.</text>
</comment>
<evidence type="ECO:0000256" key="3">
    <source>
        <dbReference type="ARBA" id="ARBA00022793"/>
    </source>
</evidence>
<dbReference type="AlphaFoldDB" id="A0A9W9F5V1"/>
<dbReference type="Gene3D" id="3.40.640.10">
    <property type="entry name" value="Type I PLP-dependent aspartate aminotransferase-like (Major domain)"/>
    <property type="match status" value="1"/>
</dbReference>
<dbReference type="InterPro" id="IPR002129">
    <property type="entry name" value="PyrdxlP-dep_de-COase"/>
</dbReference>
<dbReference type="PANTHER" id="PTHR11999:SF70">
    <property type="entry name" value="MIP05841P"/>
    <property type="match status" value="1"/>
</dbReference>
<dbReference type="InterPro" id="IPR015422">
    <property type="entry name" value="PyrdxlP-dep_Trfase_small"/>
</dbReference>
<evidence type="ECO:0000256" key="5">
    <source>
        <dbReference type="ARBA" id="ARBA00023239"/>
    </source>
</evidence>
<evidence type="ECO:0000313" key="9">
    <source>
        <dbReference type="Proteomes" id="UP001149165"/>
    </source>
</evidence>
<dbReference type="OrthoDB" id="639767at2759"/>
<dbReference type="GO" id="GO:0005737">
    <property type="term" value="C:cytoplasm"/>
    <property type="evidence" value="ECO:0007669"/>
    <property type="project" value="TreeGrafter"/>
</dbReference>
<evidence type="ECO:0000256" key="6">
    <source>
        <dbReference type="PIRSR" id="PIRSR602129-50"/>
    </source>
</evidence>
<keyword evidence="4 6" id="KW-0663">Pyridoxal phosphate</keyword>
<dbReference type="EMBL" id="JAPQKH010000006">
    <property type="protein sequence ID" value="KAJ5094072.1"/>
    <property type="molecule type" value="Genomic_DNA"/>
</dbReference>
<feature type="modified residue" description="N6-(pyridoxal phosphate)lysine" evidence="6">
    <location>
        <position position="293"/>
    </location>
</feature>
<dbReference type="GO" id="GO:0006520">
    <property type="term" value="P:amino acid metabolic process"/>
    <property type="evidence" value="ECO:0007669"/>
    <property type="project" value="InterPro"/>
</dbReference>